<evidence type="ECO:0000256" key="1">
    <source>
        <dbReference type="SAM" id="MobiDB-lite"/>
    </source>
</evidence>
<reference evidence="2" key="1">
    <citation type="submission" date="2020-07" db="EMBL/GenBank/DDBJ databases">
        <title>Multicomponent nature underlies the extraordinary mechanical properties of spider dragline silk.</title>
        <authorList>
            <person name="Kono N."/>
            <person name="Nakamura H."/>
            <person name="Mori M."/>
            <person name="Yoshida Y."/>
            <person name="Ohtoshi R."/>
            <person name="Malay A.D."/>
            <person name="Moran D.A.P."/>
            <person name="Tomita M."/>
            <person name="Numata K."/>
            <person name="Arakawa K."/>
        </authorList>
    </citation>
    <scope>NUCLEOTIDE SEQUENCE</scope>
</reference>
<dbReference type="Proteomes" id="UP000887116">
    <property type="component" value="Unassembled WGS sequence"/>
</dbReference>
<evidence type="ECO:0000313" key="3">
    <source>
        <dbReference type="Proteomes" id="UP000887116"/>
    </source>
</evidence>
<keyword evidence="3" id="KW-1185">Reference proteome</keyword>
<name>A0A8X6M072_TRICU</name>
<comment type="caution">
    <text evidence="2">The sequence shown here is derived from an EMBL/GenBank/DDBJ whole genome shotgun (WGS) entry which is preliminary data.</text>
</comment>
<sequence length="242" mass="27421">MEDPPPADPLAHCRILSEYEKNARILELRTRIFKGLICEEEINLSTDPTIGQGYLAQMKSIEDSKRYIVATGSASKPATPNLESTKKIKEQYSFKLPNKKARADLRPTTPPPIVTANSLSSLSTHKNPSVQTGAETPKGKIDPIMLKFTENYNLILQDLQRSHPMAEKSYVGEYKKIITETDEHDREITQIFTDKKLDYFVIQPINNRLLNLIIKGLPVTAKCDEIKNDLTEKDIKLKRLLS</sequence>
<proteinExistence type="predicted"/>
<accession>A0A8X6M072</accession>
<protein>
    <submittedName>
        <fullName evidence="2">Uncharacterized protein</fullName>
    </submittedName>
</protein>
<dbReference type="OrthoDB" id="6593055at2759"/>
<gene>
    <name evidence="2" type="ORF">TNCT_470031</name>
</gene>
<dbReference type="EMBL" id="BMAO01028660">
    <property type="protein sequence ID" value="GFR26484.1"/>
    <property type="molecule type" value="Genomic_DNA"/>
</dbReference>
<feature type="region of interest" description="Disordered" evidence="1">
    <location>
        <begin position="99"/>
        <end position="136"/>
    </location>
</feature>
<feature type="compositionally biased region" description="Polar residues" evidence="1">
    <location>
        <begin position="115"/>
        <end position="134"/>
    </location>
</feature>
<evidence type="ECO:0000313" key="2">
    <source>
        <dbReference type="EMBL" id="GFR26484.1"/>
    </source>
</evidence>
<organism evidence="2 3">
    <name type="scientific">Trichonephila clavata</name>
    <name type="common">Joro spider</name>
    <name type="synonym">Nephila clavata</name>
    <dbReference type="NCBI Taxonomy" id="2740835"/>
    <lineage>
        <taxon>Eukaryota</taxon>
        <taxon>Metazoa</taxon>
        <taxon>Ecdysozoa</taxon>
        <taxon>Arthropoda</taxon>
        <taxon>Chelicerata</taxon>
        <taxon>Arachnida</taxon>
        <taxon>Araneae</taxon>
        <taxon>Araneomorphae</taxon>
        <taxon>Entelegynae</taxon>
        <taxon>Araneoidea</taxon>
        <taxon>Nephilidae</taxon>
        <taxon>Trichonephila</taxon>
    </lineage>
</organism>
<dbReference type="AlphaFoldDB" id="A0A8X6M072"/>